<dbReference type="AlphaFoldDB" id="A0A448ZIH5"/>
<keyword evidence="3" id="KW-1185">Reference proteome</keyword>
<evidence type="ECO:0000256" key="1">
    <source>
        <dbReference type="SAM" id="MobiDB-lite"/>
    </source>
</evidence>
<reference evidence="2 3" key="1">
    <citation type="submission" date="2019-01" db="EMBL/GenBank/DDBJ databases">
        <authorList>
            <person name="Ferrante I. M."/>
        </authorList>
    </citation>
    <scope>NUCLEOTIDE SEQUENCE [LARGE SCALE GENOMIC DNA]</scope>
    <source>
        <strain evidence="2 3">B856</strain>
    </source>
</reference>
<evidence type="ECO:0000313" key="3">
    <source>
        <dbReference type="Proteomes" id="UP000291116"/>
    </source>
</evidence>
<sequence length="111" mass="12026">MFDWASKTKYEGSIIGHTFVARLASDPSVVVDTYTLEPTQIIDCPTTKKQQLMTASSDNVDERELESVEETTDEDELVNIPDNLVDAEENLMAGAGGSSSRAVGDPSCPSR</sequence>
<feature type="region of interest" description="Disordered" evidence="1">
    <location>
        <begin position="91"/>
        <end position="111"/>
    </location>
</feature>
<evidence type="ECO:0000313" key="2">
    <source>
        <dbReference type="EMBL" id="VEU41850.1"/>
    </source>
</evidence>
<protein>
    <submittedName>
        <fullName evidence="2">Uncharacterized protein</fullName>
    </submittedName>
</protein>
<dbReference type="EMBL" id="CAACVS010000392">
    <property type="protein sequence ID" value="VEU41850.1"/>
    <property type="molecule type" value="Genomic_DNA"/>
</dbReference>
<dbReference type="Proteomes" id="UP000291116">
    <property type="component" value="Unassembled WGS sequence"/>
</dbReference>
<dbReference type="OrthoDB" id="46311at2759"/>
<proteinExistence type="predicted"/>
<gene>
    <name evidence="2" type="ORF">PSNMU_V1.4_AUG-EV-PASAV3_0087930</name>
</gene>
<organism evidence="2 3">
    <name type="scientific">Pseudo-nitzschia multistriata</name>
    <dbReference type="NCBI Taxonomy" id="183589"/>
    <lineage>
        <taxon>Eukaryota</taxon>
        <taxon>Sar</taxon>
        <taxon>Stramenopiles</taxon>
        <taxon>Ochrophyta</taxon>
        <taxon>Bacillariophyta</taxon>
        <taxon>Bacillariophyceae</taxon>
        <taxon>Bacillariophycidae</taxon>
        <taxon>Bacillariales</taxon>
        <taxon>Bacillariaceae</taxon>
        <taxon>Pseudo-nitzschia</taxon>
    </lineage>
</organism>
<accession>A0A448ZIH5</accession>
<name>A0A448ZIH5_9STRA</name>